<reference evidence="2 3" key="1">
    <citation type="submission" date="2016-01" db="EMBL/GenBank/DDBJ databases">
        <title>Draft Genome Sequences of Seven Thermophilic Sporeformers Isolated from Foods.</title>
        <authorList>
            <person name="Berendsen E.M."/>
            <person name="Wells-Bennik M.H."/>
            <person name="Krawcyk A.O."/>
            <person name="De Jong A."/>
            <person name="Holsappel S."/>
            <person name="Eijlander R.T."/>
            <person name="Kuipers O.P."/>
        </authorList>
    </citation>
    <scope>NUCLEOTIDE SEQUENCE [LARGE SCALE GENOMIC DNA]</scope>
    <source>
        <strain evidence="2 3">B4109</strain>
    </source>
</reference>
<feature type="region of interest" description="Disordered" evidence="1">
    <location>
        <begin position="85"/>
        <end position="119"/>
    </location>
</feature>
<sequence>MHRTLSEKLQAILQDGMAVIGRHRESIAARWNEKLGKLKKKQHIAAHSLEAAIESACPPRTNQAASGSQSADCLGQAKNRSTLWIGKASARPRPREAPVTTATFPFSSSAHDDIGDPSV</sequence>
<dbReference type="PATRIC" id="fig|1422.16.peg.3091"/>
<dbReference type="Proteomes" id="UP000075424">
    <property type="component" value="Unassembled WGS sequence"/>
</dbReference>
<dbReference type="EMBL" id="LQYV01000112">
    <property type="protein sequence ID" value="KYD23388.1"/>
    <property type="molecule type" value="Genomic_DNA"/>
</dbReference>
<dbReference type="GeneID" id="89612035"/>
<evidence type="ECO:0000313" key="2">
    <source>
        <dbReference type="EMBL" id="KYD23388.1"/>
    </source>
</evidence>
<feature type="compositionally biased region" description="Polar residues" evidence="1">
    <location>
        <begin position="100"/>
        <end position="109"/>
    </location>
</feature>
<feature type="compositionally biased region" description="Basic and acidic residues" evidence="1">
    <location>
        <begin position="110"/>
        <end position="119"/>
    </location>
</feature>
<dbReference type="AlphaFoldDB" id="A0A0K9HL53"/>
<protein>
    <submittedName>
        <fullName evidence="2">Uncharacterized protein</fullName>
    </submittedName>
</protein>
<dbReference type="RefSeq" id="WP_033014473.1">
    <property type="nucleotide sequence ID" value="NZ_CBCSGJ010000004.1"/>
</dbReference>
<evidence type="ECO:0000313" key="3">
    <source>
        <dbReference type="Proteomes" id="UP000075424"/>
    </source>
</evidence>
<name>A0A0K9HL53_GEOSE</name>
<evidence type="ECO:0000256" key="1">
    <source>
        <dbReference type="SAM" id="MobiDB-lite"/>
    </source>
</evidence>
<proteinExistence type="predicted"/>
<organism evidence="2 3">
    <name type="scientific">Geobacillus stearothermophilus</name>
    <name type="common">Bacillus stearothermophilus</name>
    <dbReference type="NCBI Taxonomy" id="1422"/>
    <lineage>
        <taxon>Bacteria</taxon>
        <taxon>Bacillati</taxon>
        <taxon>Bacillota</taxon>
        <taxon>Bacilli</taxon>
        <taxon>Bacillales</taxon>
        <taxon>Anoxybacillaceae</taxon>
        <taxon>Geobacillus</taxon>
    </lineage>
</organism>
<accession>A0A0K9HL53</accession>
<comment type="caution">
    <text evidence="2">The sequence shown here is derived from an EMBL/GenBank/DDBJ whole genome shotgun (WGS) entry which is preliminary data.</text>
</comment>
<gene>
    <name evidence="2" type="ORF">B4109_2356</name>
</gene>